<dbReference type="InterPro" id="IPR036047">
    <property type="entry name" value="F-box-like_dom_sf"/>
</dbReference>
<name>A0A5C3NXT5_9APHY</name>
<evidence type="ECO:0000259" key="1">
    <source>
        <dbReference type="PROSITE" id="PS50181"/>
    </source>
</evidence>
<feature type="domain" description="F-box" evidence="1">
    <location>
        <begin position="1"/>
        <end position="46"/>
    </location>
</feature>
<reference evidence="2 3" key="1">
    <citation type="journal article" date="2019" name="Nat. Ecol. Evol.">
        <title>Megaphylogeny resolves global patterns of mushroom evolution.</title>
        <authorList>
            <person name="Varga T."/>
            <person name="Krizsan K."/>
            <person name="Foldi C."/>
            <person name="Dima B."/>
            <person name="Sanchez-Garcia M."/>
            <person name="Sanchez-Ramirez S."/>
            <person name="Szollosi G.J."/>
            <person name="Szarkandi J.G."/>
            <person name="Papp V."/>
            <person name="Albert L."/>
            <person name="Andreopoulos W."/>
            <person name="Angelini C."/>
            <person name="Antonin V."/>
            <person name="Barry K.W."/>
            <person name="Bougher N.L."/>
            <person name="Buchanan P."/>
            <person name="Buyck B."/>
            <person name="Bense V."/>
            <person name="Catcheside P."/>
            <person name="Chovatia M."/>
            <person name="Cooper J."/>
            <person name="Damon W."/>
            <person name="Desjardin D."/>
            <person name="Finy P."/>
            <person name="Geml J."/>
            <person name="Haridas S."/>
            <person name="Hughes K."/>
            <person name="Justo A."/>
            <person name="Karasinski D."/>
            <person name="Kautmanova I."/>
            <person name="Kiss B."/>
            <person name="Kocsube S."/>
            <person name="Kotiranta H."/>
            <person name="LaButti K.M."/>
            <person name="Lechner B.E."/>
            <person name="Liimatainen K."/>
            <person name="Lipzen A."/>
            <person name="Lukacs Z."/>
            <person name="Mihaltcheva S."/>
            <person name="Morgado L.N."/>
            <person name="Niskanen T."/>
            <person name="Noordeloos M.E."/>
            <person name="Ohm R.A."/>
            <person name="Ortiz-Santana B."/>
            <person name="Ovrebo C."/>
            <person name="Racz N."/>
            <person name="Riley R."/>
            <person name="Savchenko A."/>
            <person name="Shiryaev A."/>
            <person name="Soop K."/>
            <person name="Spirin V."/>
            <person name="Szebenyi C."/>
            <person name="Tomsovsky M."/>
            <person name="Tulloss R.E."/>
            <person name="Uehling J."/>
            <person name="Grigoriev I.V."/>
            <person name="Vagvolgyi C."/>
            <person name="Papp T."/>
            <person name="Martin F.M."/>
            <person name="Miettinen O."/>
            <person name="Hibbett D.S."/>
            <person name="Nagy L.G."/>
        </authorList>
    </citation>
    <scope>NUCLEOTIDE SEQUENCE [LARGE SCALE GENOMIC DNA]</scope>
    <source>
        <strain evidence="2 3">HHB13444</strain>
    </source>
</reference>
<dbReference type="EMBL" id="ML211546">
    <property type="protein sequence ID" value="TFK81892.1"/>
    <property type="molecule type" value="Genomic_DNA"/>
</dbReference>
<dbReference type="SMART" id="SM00256">
    <property type="entry name" value="FBOX"/>
    <property type="match status" value="1"/>
</dbReference>
<dbReference type="STRING" id="1314778.A0A5C3NXT5"/>
<dbReference type="Pfam" id="PF12937">
    <property type="entry name" value="F-box-like"/>
    <property type="match status" value="1"/>
</dbReference>
<gene>
    <name evidence="2" type="ORF">K466DRAFT_531192</name>
</gene>
<protein>
    <recommendedName>
        <fullName evidence="1">F-box domain-containing protein</fullName>
    </recommendedName>
</protein>
<evidence type="ECO:0000313" key="2">
    <source>
        <dbReference type="EMBL" id="TFK81892.1"/>
    </source>
</evidence>
<accession>A0A5C3NXT5</accession>
<sequence length="564" mass="63363">MHLQELPVDVLYQIFNELDVIHLLVLRRTCRAVAAATRDRSVWHKALSVRFLHRGLPVPGLKQDQQDAVSEFDATELERITVRAHRFWKNWISAQPTSFTHVQLGQTRRMWSNSGSRNLSVEFLRGWGGRYLMTLTLFDSSTDRENRRYSFECWDLSLEQPKPIAELLVAGLLGYAMNDVAESNHVLAITKREGRSAALLTTTYTIDFTTPGVDPWFRRTNEFDSFRTTLGLHGSNLIVTDTDQEVRIMDVDSGLVLCSLKVPLIHADPTLRLPEHHCLEYEFVDGFVLTFCKQWIFLYQLPTDVDSSGSPRNGPSTETSEAAPRLEPIAKYKWRWRIDTISVNPRRHIARPSTPSAGPPSIDILMRFDTWYPWPVNLLHHFTLPANRSFSHSIFDITDSSTFPYLASSRDSPFIVHQLASPVRLFTPSDMVLAPYGTALWLDASTDPTTLSQAGDHGQRIASKVLTLTPLPRADQVSKAGEGPQDDQVSPGPAVLDPEWANAAIQESESGAARAGEVGREVSVLHVQETHELWSRLAVNEEEGQVAVGYVDGRVSVYSYAPPP</sequence>
<dbReference type="SUPFAM" id="SSF81383">
    <property type="entry name" value="F-box domain"/>
    <property type="match status" value="1"/>
</dbReference>
<dbReference type="Gene3D" id="1.20.1280.50">
    <property type="match status" value="1"/>
</dbReference>
<dbReference type="AlphaFoldDB" id="A0A5C3NXT5"/>
<evidence type="ECO:0000313" key="3">
    <source>
        <dbReference type="Proteomes" id="UP000308197"/>
    </source>
</evidence>
<dbReference type="Proteomes" id="UP000308197">
    <property type="component" value="Unassembled WGS sequence"/>
</dbReference>
<dbReference type="PROSITE" id="PS50181">
    <property type="entry name" value="FBOX"/>
    <property type="match status" value="1"/>
</dbReference>
<dbReference type="InterPro" id="IPR001810">
    <property type="entry name" value="F-box_dom"/>
</dbReference>
<proteinExistence type="predicted"/>
<keyword evidence="3" id="KW-1185">Reference proteome</keyword>
<organism evidence="2 3">
    <name type="scientific">Polyporus arcularius HHB13444</name>
    <dbReference type="NCBI Taxonomy" id="1314778"/>
    <lineage>
        <taxon>Eukaryota</taxon>
        <taxon>Fungi</taxon>
        <taxon>Dikarya</taxon>
        <taxon>Basidiomycota</taxon>
        <taxon>Agaricomycotina</taxon>
        <taxon>Agaricomycetes</taxon>
        <taxon>Polyporales</taxon>
        <taxon>Polyporaceae</taxon>
        <taxon>Polyporus</taxon>
    </lineage>
</organism>
<dbReference type="InParanoid" id="A0A5C3NXT5"/>